<sequence length="430" mass="49639">MFRLINRGIVGSDRSTEALVRKIFKKNLLSNNSQSVEVKYHRFDCDFAHNGDYLALLKNFNQLALFKISFATQVWHCTYREFMDGAFEKVRNLVVSDTGLVLLVAKARDQWSDKCQVLIFSEGKHTGNFITNMASVDLDSLRIINNRIFGISNFAYRNRYQFYEWDIHGKLVNSVGMANLVGSYAPLLTANQNLIIVSAKFKESKEYSLFFFDLDKNYSHVLNLNQPEFKVDQLCLDSILLIDKFLVISSYRKEMAPINPTVTLIDLQNWETIRQFSIDTPEGHFQFLTGNTQFIVLLKVAGRNAQEVYCINLNKNRMYKVIQEHDHSEHIESINLDDSLLIVFFSKGHGLYATMERCVIDLNQEAMQKMIRTKHNYSPVNRPRFFSSDTLVVTSRNTLRFEQFNHLSGRKKQDEEPAAVIESTPAPAFS</sequence>
<dbReference type="AlphaFoldDB" id="A0A0W0YLR3"/>
<comment type="caution">
    <text evidence="2">The sequence shown here is derived from an EMBL/GenBank/DDBJ whole genome shotgun (WGS) entry which is preliminary data.</text>
</comment>
<feature type="region of interest" description="Disordered" evidence="1">
    <location>
        <begin position="410"/>
        <end position="430"/>
    </location>
</feature>
<protein>
    <submittedName>
        <fullName evidence="2">Uncharacterized protein</fullName>
    </submittedName>
</protein>
<evidence type="ECO:0000256" key="1">
    <source>
        <dbReference type="SAM" id="MobiDB-lite"/>
    </source>
</evidence>
<organism evidence="2 3">
    <name type="scientific">Legionella shakespearei DSM 23087</name>
    <dbReference type="NCBI Taxonomy" id="1122169"/>
    <lineage>
        <taxon>Bacteria</taxon>
        <taxon>Pseudomonadati</taxon>
        <taxon>Pseudomonadota</taxon>
        <taxon>Gammaproteobacteria</taxon>
        <taxon>Legionellales</taxon>
        <taxon>Legionellaceae</taxon>
        <taxon>Legionella</taxon>
    </lineage>
</organism>
<name>A0A0W0YLR3_9GAMM</name>
<proteinExistence type="predicted"/>
<dbReference type="EMBL" id="LNYW01000063">
    <property type="protein sequence ID" value="KTD57813.1"/>
    <property type="molecule type" value="Genomic_DNA"/>
</dbReference>
<dbReference type="RefSeq" id="WP_018577336.1">
    <property type="nucleotide sequence ID" value="NZ_KB892400.1"/>
</dbReference>
<evidence type="ECO:0000313" key="3">
    <source>
        <dbReference type="Proteomes" id="UP000054600"/>
    </source>
</evidence>
<dbReference type="OrthoDB" id="9816036at2"/>
<dbReference type="SUPFAM" id="SSF69322">
    <property type="entry name" value="Tricorn protease domain 2"/>
    <property type="match status" value="1"/>
</dbReference>
<gene>
    <name evidence="2" type="ORF">Lsha_2247</name>
</gene>
<dbReference type="PATRIC" id="fig|1122169.6.peg.2585"/>
<keyword evidence="3" id="KW-1185">Reference proteome</keyword>
<accession>A0A0W0YLR3</accession>
<reference evidence="2 3" key="1">
    <citation type="submission" date="2015-11" db="EMBL/GenBank/DDBJ databases">
        <title>Genomic analysis of 38 Legionella species identifies large and diverse effector repertoires.</title>
        <authorList>
            <person name="Burstein D."/>
            <person name="Amaro F."/>
            <person name="Zusman T."/>
            <person name="Lifshitz Z."/>
            <person name="Cohen O."/>
            <person name="Gilbert J.A."/>
            <person name="Pupko T."/>
            <person name="Shuman H.A."/>
            <person name="Segal G."/>
        </authorList>
    </citation>
    <scope>NUCLEOTIDE SEQUENCE [LARGE SCALE GENOMIC DNA]</scope>
    <source>
        <strain evidence="2 3">ATCC 49655</strain>
    </source>
</reference>
<evidence type="ECO:0000313" key="2">
    <source>
        <dbReference type="EMBL" id="KTD57813.1"/>
    </source>
</evidence>
<dbReference type="Proteomes" id="UP000054600">
    <property type="component" value="Unassembled WGS sequence"/>
</dbReference>